<keyword evidence="2" id="KW-1185">Reference proteome</keyword>
<reference evidence="1 2" key="1">
    <citation type="submission" date="2018-05" db="EMBL/GenBank/DDBJ databases">
        <title>Complete genome sequence of Arcticibacterium luteifluviistationis SM1504T, a cytophagaceae bacterium isolated from Arctic surface seawater.</title>
        <authorList>
            <person name="Li Y."/>
            <person name="Qin Q.-L."/>
        </authorList>
    </citation>
    <scope>NUCLEOTIDE SEQUENCE [LARGE SCALE GENOMIC DNA]</scope>
    <source>
        <strain evidence="1 2">SM1504</strain>
    </source>
</reference>
<evidence type="ECO:0000313" key="1">
    <source>
        <dbReference type="EMBL" id="AWV98074.1"/>
    </source>
</evidence>
<dbReference type="PROSITE" id="PS51257">
    <property type="entry name" value="PROKAR_LIPOPROTEIN"/>
    <property type="match status" value="1"/>
</dbReference>
<protein>
    <recommendedName>
        <fullName evidence="3">DUF4270 domain-containing protein</fullName>
    </recommendedName>
</protein>
<dbReference type="AlphaFoldDB" id="A0A2Z4GA95"/>
<organism evidence="1 2">
    <name type="scientific">Arcticibacterium luteifluviistationis</name>
    <dbReference type="NCBI Taxonomy" id="1784714"/>
    <lineage>
        <taxon>Bacteria</taxon>
        <taxon>Pseudomonadati</taxon>
        <taxon>Bacteroidota</taxon>
        <taxon>Cytophagia</taxon>
        <taxon>Cytophagales</taxon>
        <taxon>Leadbetterellaceae</taxon>
        <taxon>Arcticibacterium</taxon>
    </lineage>
</organism>
<dbReference type="OrthoDB" id="1092930at2"/>
<sequence>MKNIIAILMAIGGLTMSCTEGSLDINLDVNSEINQNTVRIDTMRLEGFTVKEDSTYTSASGLLQVGSYTMNSKLDVSSEAYFQVSLPVTNYGAYNITETMVLDSAKIQLRLYGNIGDTTAYQTIRLHELLSEIPTSDGQLSNSSYPYEENYIAEKIWKIRPGRDTLVELTLNTATAQKIWEYYQTSYREDNPSLLKIIKGLLLKGGQNNTSISVFNATNADIRLYTHTQNTYIQYAFDFPLIVNNAQFNHYTYSSDFDKLNTLAPDEQVNASLMNNEFVLNSGLGLSGKIEIPGISQLKEITDLSGIHQVQMVLYSTRKSATESPTPPASLALYTINLNNEIEAAMSDAYGTQITGVYVYNPEDLVFTSYYTFDLTQYFKNILFYGIQNKGFKVLPADDGTVNGTFGGVYLGNSDNASFKAKLIVYYGQ</sequence>
<dbReference type="RefSeq" id="WP_111371176.1">
    <property type="nucleotide sequence ID" value="NZ_CP029480.1"/>
</dbReference>
<evidence type="ECO:0000313" key="2">
    <source>
        <dbReference type="Proteomes" id="UP000249873"/>
    </source>
</evidence>
<proteinExistence type="predicted"/>
<accession>A0A2Z4GA95</accession>
<dbReference type="EMBL" id="CP029480">
    <property type="protein sequence ID" value="AWV98074.1"/>
    <property type="molecule type" value="Genomic_DNA"/>
</dbReference>
<evidence type="ECO:0008006" key="3">
    <source>
        <dbReference type="Google" id="ProtNLM"/>
    </source>
</evidence>
<dbReference type="KEGG" id="als:DJ013_07765"/>
<name>A0A2Z4GA95_9BACT</name>
<gene>
    <name evidence="1" type="ORF">DJ013_07765</name>
</gene>
<dbReference type="Proteomes" id="UP000249873">
    <property type="component" value="Chromosome"/>
</dbReference>